<dbReference type="InterPro" id="IPR019378">
    <property type="entry name" value="GDP-Fuc_O-FucTrfase"/>
</dbReference>
<proteinExistence type="predicted"/>
<evidence type="ECO:0000313" key="6">
    <source>
        <dbReference type="EMBL" id="EGG06036.1"/>
    </source>
</evidence>
<evidence type="ECO:0000256" key="5">
    <source>
        <dbReference type="SAM" id="Phobius"/>
    </source>
</evidence>
<organism evidence="7">
    <name type="scientific">Melampsora larici-populina (strain 98AG31 / pathotype 3-4-7)</name>
    <name type="common">Poplar leaf rust fungus</name>
    <dbReference type="NCBI Taxonomy" id="747676"/>
    <lineage>
        <taxon>Eukaryota</taxon>
        <taxon>Fungi</taxon>
        <taxon>Dikarya</taxon>
        <taxon>Basidiomycota</taxon>
        <taxon>Pucciniomycotina</taxon>
        <taxon>Pucciniomycetes</taxon>
        <taxon>Pucciniales</taxon>
        <taxon>Melampsoraceae</taxon>
        <taxon>Melampsora</taxon>
    </lineage>
</organism>
<feature type="compositionally biased region" description="Polar residues" evidence="4">
    <location>
        <begin position="106"/>
        <end position="125"/>
    </location>
</feature>
<keyword evidence="5" id="KW-1133">Transmembrane helix</keyword>
<dbReference type="GO" id="GO:0006004">
    <property type="term" value="P:fucose metabolic process"/>
    <property type="evidence" value="ECO:0007669"/>
    <property type="project" value="UniProtKB-KW"/>
</dbReference>
<reference evidence="7" key="1">
    <citation type="journal article" date="2011" name="Proc. Natl. Acad. Sci. U.S.A.">
        <title>Obligate biotrophy features unraveled by the genomic analysis of rust fungi.</title>
        <authorList>
            <person name="Duplessis S."/>
            <person name="Cuomo C.A."/>
            <person name="Lin Y.-C."/>
            <person name="Aerts A."/>
            <person name="Tisserant E."/>
            <person name="Veneault-Fourrey C."/>
            <person name="Joly D.L."/>
            <person name="Hacquard S."/>
            <person name="Amselem J."/>
            <person name="Cantarel B.L."/>
            <person name="Chiu R."/>
            <person name="Coutinho P.M."/>
            <person name="Feau N."/>
            <person name="Field M."/>
            <person name="Frey P."/>
            <person name="Gelhaye E."/>
            <person name="Goldberg J."/>
            <person name="Grabherr M.G."/>
            <person name="Kodira C.D."/>
            <person name="Kohler A."/>
            <person name="Kuees U."/>
            <person name="Lindquist E.A."/>
            <person name="Lucas S.M."/>
            <person name="Mago R."/>
            <person name="Mauceli E."/>
            <person name="Morin E."/>
            <person name="Murat C."/>
            <person name="Pangilinan J.L."/>
            <person name="Park R."/>
            <person name="Pearson M."/>
            <person name="Quesneville H."/>
            <person name="Rouhier N."/>
            <person name="Sakthikumar S."/>
            <person name="Salamov A.A."/>
            <person name="Schmutz J."/>
            <person name="Selles B."/>
            <person name="Shapiro H."/>
            <person name="Tanguay P."/>
            <person name="Tuskan G.A."/>
            <person name="Henrissat B."/>
            <person name="Van de Peer Y."/>
            <person name="Rouze P."/>
            <person name="Ellis J.G."/>
            <person name="Dodds P.N."/>
            <person name="Schein J.E."/>
            <person name="Zhong S."/>
            <person name="Hamelin R.C."/>
            <person name="Grigoriev I.V."/>
            <person name="Szabo L.J."/>
            <person name="Martin F."/>
        </authorList>
    </citation>
    <scope>NUCLEOTIDE SEQUENCE [LARGE SCALE GENOMIC DNA]</scope>
    <source>
        <strain evidence="7">98AG31 / pathotype 3-4-7</strain>
    </source>
</reference>
<sequence>MNSSTQYQSLPTHYEDEQDVRVRNPPLATYRKKRSGAKCVRIMQAVPLFFTASCAGWLVYQYFDTTIFTADLETPIAASSNISHHASSVALGDHVKPTSYVANDTTTETVDQSEPSALSNMTLTSDKGDEKPSGNEPLSLKPVLPNPNLFGNFLDELQPAHQSRYVTAIPLGGINNQMTGTYNLINLGRISSRTVILPPIIPNEHQPGPIKGQSYSRYYDLPRMSTETGIEMIEWNAIRKDVPETDTGAYEWAKKDWKLASNPLKCWVASRMGGPKEDGGRSISERFGRGLMLDIHPEYAPGDRKKGSWRSMTAAVQYLNTNQSTFSQGSVTKDVGCITESYWLDSPHSFKDAQALIKSLRFTTWLEATVDDMIAQTLGTSVIEVMNGKAEFITVHLRRNDIASKCQPAPKNWKELAPKDHNPQHRKRLDLASDEPLLIDDGMQLMKRKAEWTSCRFTDSYVISRVNAVRKSLGKPDIPVILTTDDINSHSLALFDSQPNWHRFQLDQFVSHESYDGFDSVMIDACLLTRGSAFLGTRVSMMSRLASHRGKAWYSRRSEMF</sequence>
<evidence type="ECO:0000256" key="2">
    <source>
        <dbReference type="ARBA" id="ARBA00023253"/>
    </source>
</evidence>
<dbReference type="STRING" id="747676.F4RNS7"/>
<dbReference type="GO" id="GO:0016740">
    <property type="term" value="F:transferase activity"/>
    <property type="evidence" value="ECO:0007669"/>
    <property type="project" value="UniProtKB-KW"/>
</dbReference>
<dbReference type="AlphaFoldDB" id="F4RNS7"/>
<dbReference type="Pfam" id="PF10250">
    <property type="entry name" value="O-FucT"/>
    <property type="match status" value="1"/>
</dbReference>
<keyword evidence="5" id="KW-0812">Transmembrane</keyword>
<dbReference type="EMBL" id="GL883110">
    <property type="protein sequence ID" value="EGG06036.1"/>
    <property type="molecule type" value="Genomic_DNA"/>
</dbReference>
<keyword evidence="7" id="KW-1185">Reference proteome</keyword>
<gene>
    <name evidence="6" type="ORF">MELLADRAFT_116670</name>
</gene>
<keyword evidence="1" id="KW-0808">Transferase</keyword>
<dbReference type="GeneID" id="18925858"/>
<evidence type="ECO:0000313" key="7">
    <source>
        <dbReference type="Proteomes" id="UP000001072"/>
    </source>
</evidence>
<dbReference type="InParanoid" id="F4RNS7"/>
<keyword evidence="3" id="KW-0119">Carbohydrate metabolism</keyword>
<name>F4RNS7_MELLP</name>
<dbReference type="OrthoDB" id="423313at2759"/>
<feature type="transmembrane region" description="Helical" evidence="5">
    <location>
        <begin position="42"/>
        <end position="63"/>
    </location>
</feature>
<evidence type="ECO:0000256" key="3">
    <source>
        <dbReference type="ARBA" id="ARBA00023277"/>
    </source>
</evidence>
<keyword evidence="5" id="KW-0472">Membrane</keyword>
<evidence type="ECO:0000256" key="4">
    <source>
        <dbReference type="SAM" id="MobiDB-lite"/>
    </source>
</evidence>
<dbReference type="Gene3D" id="3.40.50.11350">
    <property type="match status" value="1"/>
</dbReference>
<keyword evidence="2" id="KW-0294">Fucose metabolism</keyword>
<feature type="region of interest" description="Disordered" evidence="4">
    <location>
        <begin position="106"/>
        <end position="141"/>
    </location>
</feature>
<dbReference type="RefSeq" id="XP_007410687.1">
    <property type="nucleotide sequence ID" value="XM_007410625.1"/>
</dbReference>
<protein>
    <submittedName>
        <fullName evidence="6">Uncharacterized protein</fullName>
    </submittedName>
</protein>
<dbReference type="VEuPathDB" id="FungiDB:MELLADRAFT_116670"/>
<evidence type="ECO:0000256" key="1">
    <source>
        <dbReference type="ARBA" id="ARBA00022679"/>
    </source>
</evidence>
<dbReference type="KEGG" id="mlr:MELLADRAFT_116670"/>
<dbReference type="HOGENOM" id="CLU_485777_0_0_1"/>
<accession>F4RNS7</accession>
<dbReference type="Proteomes" id="UP000001072">
    <property type="component" value="Unassembled WGS sequence"/>
</dbReference>